<dbReference type="Pfam" id="PF00448">
    <property type="entry name" value="SRP54"/>
    <property type="match status" value="1"/>
</dbReference>
<keyword evidence="6" id="KW-0378">Hydrolase</keyword>
<reference evidence="15 16" key="1">
    <citation type="submission" date="2017-09" db="EMBL/GenBank/DDBJ databases">
        <title>Depth-based differentiation of microbial function through sediment-hosted aquifers and enrichment of novel symbionts in the deep terrestrial subsurface.</title>
        <authorList>
            <person name="Probst A.J."/>
            <person name="Ladd B."/>
            <person name="Jarett J.K."/>
            <person name="Geller-Mcgrath D.E."/>
            <person name="Sieber C.M.K."/>
            <person name="Emerson J.B."/>
            <person name="Anantharaman K."/>
            <person name="Thomas B.C."/>
            <person name="Malmstrom R."/>
            <person name="Stieglmeier M."/>
            <person name="Klingl A."/>
            <person name="Woyke T."/>
            <person name="Ryan C.M."/>
            <person name="Banfield J.F."/>
        </authorList>
    </citation>
    <scope>NUCLEOTIDE SEQUENCE [LARGE SCALE GENOMIC DNA]</scope>
</reference>
<dbReference type="GO" id="GO:0006614">
    <property type="term" value="P:SRP-dependent cotranslational protein targeting to membrane"/>
    <property type="evidence" value="ECO:0007669"/>
    <property type="project" value="InterPro"/>
</dbReference>
<proteinExistence type="inferred from homology"/>
<evidence type="ECO:0000256" key="5">
    <source>
        <dbReference type="ARBA" id="ARBA00022741"/>
    </source>
</evidence>
<dbReference type="PROSITE" id="PS00300">
    <property type="entry name" value="SRP54"/>
    <property type="match status" value="1"/>
</dbReference>
<sequence>MPYAICKENMFNLLKKSFSEAVLKITAACESTCSEKEIEQKINEFEVSLLQANVSEGVAVKICEKLRAQVKPLTKKSEIEKIFRKTFGDALIKVLDLPKIDLLKEIEKQKPFIILFVGANGVGKTTTIAKLVNYLKMHGKKCALGAADTFRAAAIEQISMWAKELDIPIIKHKYKSDPAAVAFDAVNYAKANKIDVVLIDTAGRSNTNTNLTNELKKIKRIAKPNLTIAVVDALTGNDGVNQVAVFEENLGVDAIIISKLDADEIGGGIVSLAYEFKKPILFVGTGQTHTDLEEYDKENILNRILTKEK</sequence>
<name>A0A2G9LJW0_HUBC1</name>
<evidence type="ECO:0000313" key="12">
    <source>
        <dbReference type="EMBL" id="PIV46443.1"/>
    </source>
</evidence>
<comment type="subcellular location">
    <subcellularLocation>
        <location evidence="1">Cell membrane</location>
        <topology evidence="1">Peripheral membrane protein</topology>
        <orientation evidence="1">Cytoplasmic side</orientation>
    </subcellularLocation>
</comment>
<keyword evidence="8" id="KW-0472">Membrane</keyword>
<dbReference type="GO" id="GO:0005525">
    <property type="term" value="F:GTP binding"/>
    <property type="evidence" value="ECO:0007669"/>
    <property type="project" value="UniProtKB-KW"/>
</dbReference>
<dbReference type="Pfam" id="PF02881">
    <property type="entry name" value="SRP54_N"/>
    <property type="match status" value="1"/>
</dbReference>
<keyword evidence="3" id="KW-1003">Cell membrane</keyword>
<protein>
    <submittedName>
        <fullName evidence="11">Signal recognition particle-docking protein FtsY</fullName>
    </submittedName>
</protein>
<dbReference type="SMART" id="SM00962">
    <property type="entry name" value="SRP54"/>
    <property type="match status" value="1"/>
</dbReference>
<dbReference type="EMBL" id="PETW01000024">
    <property type="protein sequence ID" value="PIV46443.1"/>
    <property type="molecule type" value="Genomic_DNA"/>
</dbReference>
<evidence type="ECO:0000256" key="3">
    <source>
        <dbReference type="ARBA" id="ARBA00022475"/>
    </source>
</evidence>
<dbReference type="Gene3D" id="3.40.50.300">
    <property type="entry name" value="P-loop containing nucleotide triphosphate hydrolases"/>
    <property type="match status" value="1"/>
</dbReference>
<evidence type="ECO:0000313" key="11">
    <source>
        <dbReference type="EMBL" id="PIN66794.1"/>
    </source>
</evidence>
<evidence type="ECO:0000256" key="6">
    <source>
        <dbReference type="ARBA" id="ARBA00022801"/>
    </source>
</evidence>
<dbReference type="InterPro" id="IPR004390">
    <property type="entry name" value="SR_rcpt_FtsY"/>
</dbReference>
<feature type="domain" description="SRP54-type proteins GTP-binding" evidence="10">
    <location>
        <begin position="279"/>
        <end position="292"/>
    </location>
</feature>
<evidence type="ECO:0000313" key="14">
    <source>
        <dbReference type="Proteomes" id="UP000229789"/>
    </source>
</evidence>
<dbReference type="InterPro" id="IPR003593">
    <property type="entry name" value="AAA+_ATPase"/>
</dbReference>
<dbReference type="GO" id="GO:0005886">
    <property type="term" value="C:plasma membrane"/>
    <property type="evidence" value="ECO:0007669"/>
    <property type="project" value="UniProtKB-SubCell"/>
</dbReference>
<accession>A0A2G9LJW0</accession>
<accession>A0A2H9M7G8</accession>
<evidence type="ECO:0000259" key="10">
    <source>
        <dbReference type="PROSITE" id="PS00300"/>
    </source>
</evidence>
<dbReference type="Gene3D" id="1.20.120.140">
    <property type="entry name" value="Signal recognition particle SRP54, nucleotide-binding domain"/>
    <property type="match status" value="1"/>
</dbReference>
<dbReference type="PANTHER" id="PTHR43134">
    <property type="entry name" value="SIGNAL RECOGNITION PARTICLE RECEPTOR SUBUNIT ALPHA"/>
    <property type="match status" value="1"/>
</dbReference>
<dbReference type="InterPro" id="IPR042101">
    <property type="entry name" value="SRP54_N_sf"/>
</dbReference>
<dbReference type="GO" id="GO:0005047">
    <property type="term" value="F:signal recognition particle binding"/>
    <property type="evidence" value="ECO:0007669"/>
    <property type="project" value="TreeGrafter"/>
</dbReference>
<reference evidence="11 14" key="2">
    <citation type="submission" date="2017-09" db="EMBL/GenBank/DDBJ databases">
        <title>Depth-based differentiation of microbial function through sediment-hosted aquifers and enrichment of novel symbionts in the deep terrestrial subsurface.</title>
        <authorList>
            <person name="Probst A.J."/>
            <person name="Ladd B."/>
            <person name="Jarett J.K."/>
            <person name="Geller-Mcgrath D.E."/>
            <person name="Sieber C.M."/>
            <person name="Emerson J.B."/>
            <person name="Anantharaman K."/>
            <person name="Thomas B.C."/>
            <person name="Malmstrom R."/>
            <person name="Stieglmeier M."/>
            <person name="Klingl A."/>
            <person name="Woyke T."/>
            <person name="Ryan C.M."/>
            <person name="Banfield J.F."/>
        </authorList>
    </citation>
    <scope>NUCLEOTIDE SEQUENCE [LARGE SCALE GENOMIC DNA]</scope>
    <source>
        <strain evidence="12">CG02_land_8_20_14_3_00_31_209</strain>
        <strain evidence="11">CG18_big_fil_WC_8_21_14_2_50_31_19</strain>
        <strain evidence="13">CG_4_9_14_0_8_um_filter_31_21</strain>
    </source>
</reference>
<dbReference type="GO" id="GO:0005737">
    <property type="term" value="C:cytoplasm"/>
    <property type="evidence" value="ECO:0007669"/>
    <property type="project" value="UniProtKB-ARBA"/>
</dbReference>
<evidence type="ECO:0000256" key="2">
    <source>
        <dbReference type="ARBA" id="ARBA00008531"/>
    </source>
</evidence>
<dbReference type="SUPFAM" id="SSF47364">
    <property type="entry name" value="Domain of the SRP/SRP receptor G-proteins"/>
    <property type="match status" value="1"/>
</dbReference>
<evidence type="ECO:0000256" key="1">
    <source>
        <dbReference type="ARBA" id="ARBA00004413"/>
    </source>
</evidence>
<evidence type="ECO:0000256" key="4">
    <source>
        <dbReference type="ARBA" id="ARBA00022490"/>
    </source>
</evidence>
<dbReference type="SMART" id="SM00382">
    <property type="entry name" value="AAA"/>
    <property type="match status" value="1"/>
</dbReference>
<dbReference type="GO" id="GO:0003924">
    <property type="term" value="F:GTPase activity"/>
    <property type="evidence" value="ECO:0007669"/>
    <property type="project" value="TreeGrafter"/>
</dbReference>
<evidence type="ECO:0000256" key="8">
    <source>
        <dbReference type="ARBA" id="ARBA00023136"/>
    </source>
</evidence>
<organism evidence="11 14">
    <name type="scientific">Huberarchaeum crystalense</name>
    <dbReference type="NCBI Taxonomy" id="2014257"/>
    <lineage>
        <taxon>Archaea</taxon>
        <taxon>Candidatus Huberarchaeota</taxon>
        <taxon>Candidatus Huberarchaeia</taxon>
        <taxon>Candidatus Huberarchaeales</taxon>
        <taxon>Candidatus Huberarchaeaceae</taxon>
        <taxon>Candidatus Huberarchaeum</taxon>
    </lineage>
</organism>
<accession>A0A2H9RCU0</accession>
<dbReference type="Proteomes" id="UP000230477">
    <property type="component" value="Unassembled WGS sequence"/>
</dbReference>
<dbReference type="Proteomes" id="UP000231232">
    <property type="component" value="Unassembled WGS sequence"/>
</dbReference>
<gene>
    <name evidence="11" type="primary">ftsY</name>
    <name evidence="13" type="ORF">CO072_01795</name>
    <name evidence="12" type="ORF">COS22_01215</name>
    <name evidence="11" type="ORF">COW69_00145</name>
</gene>
<dbReference type="Proteomes" id="UP000229789">
    <property type="component" value="Unassembled WGS sequence"/>
</dbReference>
<dbReference type="NCBIfam" id="TIGR00064">
    <property type="entry name" value="ftsY"/>
    <property type="match status" value="1"/>
</dbReference>
<dbReference type="InterPro" id="IPR000897">
    <property type="entry name" value="SRP54_GTPase_dom"/>
</dbReference>
<dbReference type="InterPro" id="IPR027417">
    <property type="entry name" value="P-loop_NTPase"/>
</dbReference>
<dbReference type="PANTHER" id="PTHR43134:SF1">
    <property type="entry name" value="SIGNAL RECOGNITION PARTICLE RECEPTOR SUBUNIT ALPHA"/>
    <property type="match status" value="1"/>
</dbReference>
<evidence type="ECO:0000313" key="15">
    <source>
        <dbReference type="Proteomes" id="UP000230477"/>
    </source>
</evidence>
<dbReference type="SUPFAM" id="SSF52540">
    <property type="entry name" value="P-loop containing nucleoside triphosphate hydrolases"/>
    <property type="match status" value="1"/>
</dbReference>
<keyword evidence="4" id="KW-0963">Cytoplasm</keyword>
<dbReference type="EMBL" id="PFSX01000046">
    <property type="protein sequence ID" value="PJC01261.1"/>
    <property type="molecule type" value="Genomic_DNA"/>
</dbReference>
<dbReference type="EMBL" id="PCUF01000001">
    <property type="protein sequence ID" value="PIN66794.1"/>
    <property type="molecule type" value="Genomic_DNA"/>
</dbReference>
<evidence type="ECO:0000313" key="13">
    <source>
        <dbReference type="EMBL" id="PJC01261.1"/>
    </source>
</evidence>
<keyword evidence="5" id="KW-0547">Nucleotide-binding</keyword>
<evidence type="ECO:0000313" key="16">
    <source>
        <dbReference type="Proteomes" id="UP000231232"/>
    </source>
</evidence>
<dbReference type="AlphaFoldDB" id="A0A2G9LJW0"/>
<comment type="similarity">
    <text evidence="2">Belongs to the GTP-binding SRP family.</text>
</comment>
<dbReference type="InterPro" id="IPR013822">
    <property type="entry name" value="Signal_recog_particl_SRP54_hlx"/>
</dbReference>
<dbReference type="InterPro" id="IPR036225">
    <property type="entry name" value="SRP/SRP_N"/>
</dbReference>
<keyword evidence="9" id="KW-0675">Receptor</keyword>
<keyword evidence="7" id="KW-0342">GTP-binding</keyword>
<evidence type="ECO:0000256" key="7">
    <source>
        <dbReference type="ARBA" id="ARBA00023134"/>
    </source>
</evidence>
<comment type="caution">
    <text evidence="11">The sequence shown here is derived from an EMBL/GenBank/DDBJ whole genome shotgun (WGS) entry which is preliminary data.</text>
</comment>
<evidence type="ECO:0000256" key="9">
    <source>
        <dbReference type="ARBA" id="ARBA00023170"/>
    </source>
</evidence>